<protein>
    <submittedName>
        <fullName evidence="1">Uncharacterized protein</fullName>
    </submittedName>
</protein>
<proteinExistence type="predicted"/>
<sequence>MSRIKQKMAIAYRKAGLAVLDYQGYRALARLGYVSLFDARPAAAKPPVWSDLWAIYNQVRERKPKVLLEFGSGCSTIICAQALADNSAEGAPGFLYSLDA</sequence>
<dbReference type="EMBL" id="UINC01070543">
    <property type="protein sequence ID" value="SVC04775.1"/>
    <property type="molecule type" value="Genomic_DNA"/>
</dbReference>
<feature type="non-terminal residue" evidence="1">
    <location>
        <position position="100"/>
    </location>
</feature>
<reference evidence="1" key="1">
    <citation type="submission" date="2018-05" db="EMBL/GenBank/DDBJ databases">
        <authorList>
            <person name="Lanie J.A."/>
            <person name="Ng W.-L."/>
            <person name="Kazmierczak K.M."/>
            <person name="Andrzejewski T.M."/>
            <person name="Davidsen T.M."/>
            <person name="Wayne K.J."/>
            <person name="Tettelin H."/>
            <person name="Glass J.I."/>
            <person name="Rusch D."/>
            <person name="Podicherti R."/>
            <person name="Tsui H.-C.T."/>
            <person name="Winkler M.E."/>
        </authorList>
    </citation>
    <scope>NUCLEOTIDE SEQUENCE</scope>
</reference>
<name>A0A382IZL3_9ZZZZ</name>
<gene>
    <name evidence="1" type="ORF">METZ01_LOCUS257629</name>
</gene>
<accession>A0A382IZL3</accession>
<dbReference type="AlphaFoldDB" id="A0A382IZL3"/>
<evidence type="ECO:0000313" key="1">
    <source>
        <dbReference type="EMBL" id="SVC04775.1"/>
    </source>
</evidence>
<organism evidence="1">
    <name type="scientific">marine metagenome</name>
    <dbReference type="NCBI Taxonomy" id="408172"/>
    <lineage>
        <taxon>unclassified sequences</taxon>
        <taxon>metagenomes</taxon>
        <taxon>ecological metagenomes</taxon>
    </lineage>
</organism>